<dbReference type="InterPro" id="IPR029058">
    <property type="entry name" value="AB_hydrolase_fold"/>
</dbReference>
<evidence type="ECO:0000313" key="2">
    <source>
        <dbReference type="Proteomes" id="UP001184230"/>
    </source>
</evidence>
<dbReference type="EMBL" id="JAVDRF010000003">
    <property type="protein sequence ID" value="MDR6535767.1"/>
    <property type="molecule type" value="Genomic_DNA"/>
</dbReference>
<dbReference type="RefSeq" id="WP_309900174.1">
    <property type="nucleotide sequence ID" value="NZ_JAVDRF010000003.1"/>
</dbReference>
<dbReference type="SUPFAM" id="SSF53474">
    <property type="entry name" value="alpha/beta-Hydrolases"/>
    <property type="match status" value="1"/>
</dbReference>
<keyword evidence="2" id="KW-1185">Reference proteome</keyword>
<reference evidence="1 2" key="1">
    <citation type="submission" date="2023-07" db="EMBL/GenBank/DDBJ databases">
        <title>Sorghum-associated microbial communities from plants grown in Nebraska, USA.</title>
        <authorList>
            <person name="Schachtman D."/>
        </authorList>
    </citation>
    <scope>NUCLEOTIDE SEQUENCE [LARGE SCALE GENOMIC DNA]</scope>
    <source>
        <strain evidence="1 2">DS1781</strain>
    </source>
</reference>
<dbReference type="Gene3D" id="3.40.50.1820">
    <property type="entry name" value="alpha/beta hydrolase"/>
    <property type="match status" value="1"/>
</dbReference>
<comment type="caution">
    <text evidence="1">The sequence shown here is derived from an EMBL/GenBank/DDBJ whole genome shotgun (WGS) entry which is preliminary data.</text>
</comment>
<dbReference type="Proteomes" id="UP001184230">
    <property type="component" value="Unassembled WGS sequence"/>
</dbReference>
<gene>
    <name evidence="1" type="ORF">J2739_001537</name>
</gene>
<accession>A0ABU1NBD8</accession>
<sequence length="257" mass="27813">MMAATHDHVDPPSRLLLLAEGRALWEAGAALALWPLLQLTPRGDGHPVLVLPGLVASDLSTKLLRRYLQGRGYDAHGWGLGRNLGPREGIEDGMVAKLEALHAGTGRKVSLVGWSLGGVYARLLATRHPQWVRSVVTLGSPFTGSARATHAWRVYEGVSGQSAEDPRRMKHARPTPPVPTTSIFSRSDGVVAWRCSVEAPGPQSENIEVIASHLGLGAHPAVLYALADRLGQPEGQWKPFDRRLWGPLVYPDPTRPA</sequence>
<name>A0ABU1NBD8_9BURK</name>
<organism evidence="1 2">
    <name type="scientific">Variovorax soli</name>
    <dbReference type="NCBI Taxonomy" id="376815"/>
    <lineage>
        <taxon>Bacteria</taxon>
        <taxon>Pseudomonadati</taxon>
        <taxon>Pseudomonadota</taxon>
        <taxon>Betaproteobacteria</taxon>
        <taxon>Burkholderiales</taxon>
        <taxon>Comamonadaceae</taxon>
        <taxon>Variovorax</taxon>
    </lineage>
</organism>
<proteinExistence type="predicted"/>
<protein>
    <submittedName>
        <fullName evidence="1">Pimeloyl-ACP methyl ester carboxylesterase</fullName>
    </submittedName>
</protein>
<evidence type="ECO:0000313" key="1">
    <source>
        <dbReference type="EMBL" id="MDR6535767.1"/>
    </source>
</evidence>